<dbReference type="EMBL" id="JAODAN010000001">
    <property type="protein sequence ID" value="KAK1928039.1"/>
    <property type="molecule type" value="Genomic_DNA"/>
</dbReference>
<dbReference type="AlphaFoldDB" id="A0AAD9FXG5"/>
<sequence>MTGASPLGKKIAIGLALVPVCMYAGLYARELRLSQSVDKGMTGNLDFDRANKARVVELAKERQMILKEREAINHKIVLAEKRMALEKAQAQ</sequence>
<evidence type="ECO:0000313" key="1">
    <source>
        <dbReference type="EMBL" id="KAK1928039.1"/>
    </source>
</evidence>
<comment type="caution">
    <text evidence="1">The sequence shown here is derived from an EMBL/GenBank/DDBJ whole genome shotgun (WGS) entry which is preliminary data.</text>
</comment>
<name>A0AAD9FXG5_PAPLA</name>
<proteinExistence type="predicted"/>
<accession>A0AAD9FXG5</accession>
<reference evidence="1" key="1">
    <citation type="submission" date="2023-02" db="EMBL/GenBank/DDBJ databases">
        <title>Identification and recombinant expression of a fungal hydrolase from Papiliotrema laurentii that hydrolyzes apple cutin and clears colloidal polyester polyurethane.</title>
        <authorList>
            <consortium name="DOE Joint Genome Institute"/>
            <person name="Roman V.A."/>
            <person name="Bojanowski C."/>
            <person name="Crable B.R."/>
            <person name="Wagner D.N."/>
            <person name="Hung C.S."/>
            <person name="Nadeau L.J."/>
            <person name="Schratz L."/>
            <person name="Haridas S."/>
            <person name="Pangilinan J."/>
            <person name="Lipzen A."/>
            <person name="Na H."/>
            <person name="Yan M."/>
            <person name="Ng V."/>
            <person name="Grigoriev I.V."/>
            <person name="Spatafora J.W."/>
            <person name="Barlow D."/>
            <person name="Biffinger J."/>
            <person name="Kelley-Loughnane N."/>
            <person name="Varaljay V.A."/>
            <person name="Crookes-Goodson W.J."/>
        </authorList>
    </citation>
    <scope>NUCLEOTIDE SEQUENCE</scope>
    <source>
        <strain evidence="1">5307AH</strain>
    </source>
</reference>
<keyword evidence="2" id="KW-1185">Reference proteome</keyword>
<organism evidence="1 2">
    <name type="scientific">Papiliotrema laurentii</name>
    <name type="common">Cryptococcus laurentii</name>
    <dbReference type="NCBI Taxonomy" id="5418"/>
    <lineage>
        <taxon>Eukaryota</taxon>
        <taxon>Fungi</taxon>
        <taxon>Dikarya</taxon>
        <taxon>Basidiomycota</taxon>
        <taxon>Agaricomycotina</taxon>
        <taxon>Tremellomycetes</taxon>
        <taxon>Tremellales</taxon>
        <taxon>Rhynchogastremaceae</taxon>
        <taxon>Papiliotrema</taxon>
    </lineage>
</organism>
<gene>
    <name evidence="1" type="ORF">DB88DRAFT_480165</name>
</gene>
<evidence type="ECO:0000313" key="2">
    <source>
        <dbReference type="Proteomes" id="UP001182556"/>
    </source>
</evidence>
<dbReference type="Proteomes" id="UP001182556">
    <property type="component" value="Unassembled WGS sequence"/>
</dbReference>
<protein>
    <submittedName>
        <fullName evidence="1">Uncharacterized protein</fullName>
    </submittedName>
</protein>